<keyword evidence="2" id="KW-1185">Reference proteome</keyword>
<evidence type="ECO:0000313" key="2">
    <source>
        <dbReference type="Proteomes" id="UP000255326"/>
    </source>
</evidence>
<organism evidence="1 2">
    <name type="scientific">Falsibacillus pallidus</name>
    <dbReference type="NCBI Taxonomy" id="493781"/>
    <lineage>
        <taxon>Bacteria</taxon>
        <taxon>Bacillati</taxon>
        <taxon>Bacillota</taxon>
        <taxon>Bacilli</taxon>
        <taxon>Bacillales</taxon>
        <taxon>Bacillaceae</taxon>
        <taxon>Falsibacillus</taxon>
    </lineage>
</organism>
<dbReference type="EMBL" id="QQAY01000001">
    <property type="protein sequence ID" value="RDI47715.1"/>
    <property type="molecule type" value="Genomic_DNA"/>
</dbReference>
<sequence length="154" mass="18262">MQDLNEVWESLRAEGMTVNVFCDLLMLKMWNDDFKKERQEIRMDFLVRGICEREVDGLLEDPGLYNKIYLRPVIRWESIMKAAEEGEGKIIEFIPLLKQIITVKFPVHNRTNQLEEWGQIPRKTLVNALNYLDHYSCAENHLAVEKFINEHWPA</sequence>
<dbReference type="AlphaFoldDB" id="A0A370GVL1"/>
<dbReference type="RefSeq" id="WP_114743922.1">
    <property type="nucleotide sequence ID" value="NZ_QQAY01000001.1"/>
</dbReference>
<protein>
    <submittedName>
        <fullName evidence="1">Uncharacterized protein</fullName>
    </submittedName>
</protein>
<dbReference type="OrthoDB" id="2908547at2"/>
<accession>A0A370GVL1</accession>
<name>A0A370GVL1_9BACI</name>
<evidence type="ECO:0000313" key="1">
    <source>
        <dbReference type="EMBL" id="RDI47715.1"/>
    </source>
</evidence>
<comment type="caution">
    <text evidence="1">The sequence shown here is derived from an EMBL/GenBank/DDBJ whole genome shotgun (WGS) entry which is preliminary data.</text>
</comment>
<gene>
    <name evidence="1" type="ORF">DFR59_101377</name>
</gene>
<reference evidence="1 2" key="1">
    <citation type="submission" date="2018-07" db="EMBL/GenBank/DDBJ databases">
        <title>Genomic Encyclopedia of Type Strains, Phase IV (KMG-IV): sequencing the most valuable type-strain genomes for metagenomic binning, comparative biology and taxonomic classification.</title>
        <authorList>
            <person name="Goeker M."/>
        </authorList>
    </citation>
    <scope>NUCLEOTIDE SEQUENCE [LARGE SCALE GENOMIC DNA]</scope>
    <source>
        <strain evidence="1 2">DSM 25281</strain>
    </source>
</reference>
<proteinExistence type="predicted"/>
<dbReference type="Proteomes" id="UP000255326">
    <property type="component" value="Unassembled WGS sequence"/>
</dbReference>